<dbReference type="Proteomes" id="UP000268007">
    <property type="component" value="Unassembled WGS sequence"/>
</dbReference>
<dbReference type="OrthoDB" id="1435411at2"/>
<feature type="transmembrane region" description="Helical" evidence="5">
    <location>
        <begin position="89"/>
        <end position="109"/>
    </location>
</feature>
<dbReference type="Pfam" id="PF04932">
    <property type="entry name" value="Wzy_C"/>
    <property type="match status" value="1"/>
</dbReference>
<feature type="transmembrane region" description="Helical" evidence="5">
    <location>
        <begin position="20"/>
        <end position="46"/>
    </location>
</feature>
<keyword evidence="7" id="KW-0436">Ligase</keyword>
<feature type="transmembrane region" description="Helical" evidence="5">
    <location>
        <begin position="116"/>
        <end position="133"/>
    </location>
</feature>
<evidence type="ECO:0000259" key="6">
    <source>
        <dbReference type="Pfam" id="PF04932"/>
    </source>
</evidence>
<reference evidence="7 8" key="1">
    <citation type="submission" date="2018-10" db="EMBL/GenBank/DDBJ databases">
        <title>Genomic Encyclopedia of Archaeal and Bacterial Type Strains, Phase II (KMG-II): from individual species to whole genera.</title>
        <authorList>
            <person name="Goeker M."/>
        </authorList>
    </citation>
    <scope>NUCLEOTIDE SEQUENCE [LARGE SCALE GENOMIC DNA]</scope>
    <source>
        <strain evidence="7 8">DSM 18602</strain>
    </source>
</reference>
<feature type="transmembrane region" description="Helical" evidence="5">
    <location>
        <begin position="217"/>
        <end position="233"/>
    </location>
</feature>
<comment type="caution">
    <text evidence="7">The sequence shown here is derived from an EMBL/GenBank/DDBJ whole genome shotgun (WGS) entry which is preliminary data.</text>
</comment>
<proteinExistence type="predicted"/>
<feature type="domain" description="O-antigen ligase-related" evidence="6">
    <location>
        <begin position="200"/>
        <end position="353"/>
    </location>
</feature>
<organism evidence="7 8">
    <name type="scientific">Mucilaginibacter gracilis</name>
    <dbReference type="NCBI Taxonomy" id="423350"/>
    <lineage>
        <taxon>Bacteria</taxon>
        <taxon>Pseudomonadati</taxon>
        <taxon>Bacteroidota</taxon>
        <taxon>Sphingobacteriia</taxon>
        <taxon>Sphingobacteriales</taxon>
        <taxon>Sphingobacteriaceae</taxon>
        <taxon>Mucilaginibacter</taxon>
    </lineage>
</organism>
<evidence type="ECO:0000313" key="7">
    <source>
        <dbReference type="EMBL" id="RKR83535.1"/>
    </source>
</evidence>
<dbReference type="PANTHER" id="PTHR37422:SF17">
    <property type="entry name" value="O-ANTIGEN LIGASE"/>
    <property type="match status" value="1"/>
</dbReference>
<feature type="transmembrane region" description="Helical" evidence="5">
    <location>
        <begin position="58"/>
        <end position="77"/>
    </location>
</feature>
<evidence type="ECO:0000256" key="4">
    <source>
        <dbReference type="ARBA" id="ARBA00023136"/>
    </source>
</evidence>
<protein>
    <submittedName>
        <fullName evidence="7">O-antigen ligase</fullName>
    </submittedName>
</protein>
<dbReference type="InterPro" id="IPR007016">
    <property type="entry name" value="O-antigen_ligase-rel_domated"/>
</dbReference>
<keyword evidence="8" id="KW-1185">Reference proteome</keyword>
<dbReference type="PANTHER" id="PTHR37422">
    <property type="entry name" value="TEICHURONIC ACID BIOSYNTHESIS PROTEIN TUAE"/>
    <property type="match status" value="1"/>
</dbReference>
<keyword evidence="2 5" id="KW-0812">Transmembrane</keyword>
<evidence type="ECO:0000256" key="2">
    <source>
        <dbReference type="ARBA" id="ARBA00022692"/>
    </source>
</evidence>
<keyword evidence="4 5" id="KW-0472">Membrane</keyword>
<evidence type="ECO:0000313" key="8">
    <source>
        <dbReference type="Proteomes" id="UP000268007"/>
    </source>
</evidence>
<dbReference type="GO" id="GO:0016020">
    <property type="term" value="C:membrane"/>
    <property type="evidence" value="ECO:0007669"/>
    <property type="project" value="UniProtKB-SubCell"/>
</dbReference>
<dbReference type="AlphaFoldDB" id="A0A495J3H2"/>
<dbReference type="EMBL" id="RBKU01000001">
    <property type="protein sequence ID" value="RKR83535.1"/>
    <property type="molecule type" value="Genomic_DNA"/>
</dbReference>
<dbReference type="InterPro" id="IPR051533">
    <property type="entry name" value="WaaL-like"/>
</dbReference>
<keyword evidence="3 5" id="KW-1133">Transmembrane helix</keyword>
<feature type="transmembrane region" description="Helical" evidence="5">
    <location>
        <begin position="240"/>
        <end position="261"/>
    </location>
</feature>
<sequence length="443" mass="50429">MKNIFVIEDSLSNKISYYHLLLLLCSLPFDMFYSHIILISFAIHTLLHIKKANLLKLFTKKVLILQSVFFVSLIFTIHSPDKSEAYNELGRRTLILLIPVLMVLTSFDIYRYRQQLLLGFSLCCTLIVAYLYFDALHVIRFYHYPTKMLFGKAFTNHNFSDPIEMHATFFSLQVGLALVYLITLVLKIKPLSGKLFYMFCCVILSAGILQLSSKSAVAAIVIAVCLVVPYFVLSGKKRYWFIGFSVSIILLLGFVVSQSAAFKDRFIYGLKEDMSQASLNEPFDPRLARWETALQLIRQSPVIGHGSGSEIRMLKEAYFSKKLYNSYLNGLNAHNEYLSFLLKSGIIGLLTYLATLAYGFKTAINKRDVIFCTFLLLIAIVSLSENVLDVDKGTIFYGLFFSFFMCSQQKNISVDRDKYLPGRQPKADSNRVIYEDSAIVSVS</sequence>
<evidence type="ECO:0000256" key="3">
    <source>
        <dbReference type="ARBA" id="ARBA00022989"/>
    </source>
</evidence>
<evidence type="ECO:0000256" key="1">
    <source>
        <dbReference type="ARBA" id="ARBA00004141"/>
    </source>
</evidence>
<dbReference type="RefSeq" id="WP_121199016.1">
    <property type="nucleotide sequence ID" value="NZ_RBKU01000001.1"/>
</dbReference>
<evidence type="ECO:0000256" key="5">
    <source>
        <dbReference type="SAM" id="Phobius"/>
    </source>
</evidence>
<feature type="transmembrane region" description="Helical" evidence="5">
    <location>
        <begin position="195"/>
        <end position="211"/>
    </location>
</feature>
<feature type="transmembrane region" description="Helical" evidence="5">
    <location>
        <begin position="337"/>
        <end position="357"/>
    </location>
</feature>
<dbReference type="GO" id="GO:0016874">
    <property type="term" value="F:ligase activity"/>
    <property type="evidence" value="ECO:0007669"/>
    <property type="project" value="UniProtKB-KW"/>
</dbReference>
<accession>A0A495J3H2</accession>
<name>A0A495J3H2_9SPHI</name>
<comment type="subcellular location">
    <subcellularLocation>
        <location evidence="1">Membrane</location>
        <topology evidence="1">Multi-pass membrane protein</topology>
    </subcellularLocation>
</comment>
<gene>
    <name evidence="7" type="ORF">BDD43_3745</name>
</gene>
<feature type="transmembrane region" description="Helical" evidence="5">
    <location>
        <begin position="369"/>
        <end position="388"/>
    </location>
</feature>
<feature type="transmembrane region" description="Helical" evidence="5">
    <location>
        <begin position="167"/>
        <end position="188"/>
    </location>
</feature>